<gene>
    <name evidence="2" type="ORF">GSLYS_00014313001</name>
</gene>
<evidence type="ECO:0000313" key="2">
    <source>
        <dbReference type="EMBL" id="CAL1540664.1"/>
    </source>
</evidence>
<keyword evidence="1" id="KW-0812">Transmembrane</keyword>
<sequence length="109" mass="12573">MHIKLINQIFHFYLHFLKNLYAFIILKLFSYLVLCVVTVVYQLVVCVASIAILQPVFNVSSMVLIDAVRKLILWTLVSSLIFFYYTIILLCFQVVIVVTAWVDAGDSPR</sequence>
<keyword evidence="3" id="KW-1185">Reference proteome</keyword>
<organism evidence="2 3">
    <name type="scientific">Lymnaea stagnalis</name>
    <name type="common">Great pond snail</name>
    <name type="synonym">Helix stagnalis</name>
    <dbReference type="NCBI Taxonomy" id="6523"/>
    <lineage>
        <taxon>Eukaryota</taxon>
        <taxon>Metazoa</taxon>
        <taxon>Spiralia</taxon>
        <taxon>Lophotrochozoa</taxon>
        <taxon>Mollusca</taxon>
        <taxon>Gastropoda</taxon>
        <taxon>Heterobranchia</taxon>
        <taxon>Euthyneura</taxon>
        <taxon>Panpulmonata</taxon>
        <taxon>Hygrophila</taxon>
        <taxon>Lymnaeoidea</taxon>
        <taxon>Lymnaeidae</taxon>
        <taxon>Lymnaea</taxon>
    </lineage>
</organism>
<protein>
    <submittedName>
        <fullName evidence="2">Uncharacterized protein</fullName>
    </submittedName>
</protein>
<comment type="caution">
    <text evidence="2">The sequence shown here is derived from an EMBL/GenBank/DDBJ whole genome shotgun (WGS) entry which is preliminary data.</text>
</comment>
<dbReference type="AlphaFoldDB" id="A0AAV2I443"/>
<evidence type="ECO:0000256" key="1">
    <source>
        <dbReference type="SAM" id="Phobius"/>
    </source>
</evidence>
<accession>A0AAV2I443</accession>
<reference evidence="2 3" key="1">
    <citation type="submission" date="2024-04" db="EMBL/GenBank/DDBJ databases">
        <authorList>
            <consortium name="Genoscope - CEA"/>
            <person name="William W."/>
        </authorList>
    </citation>
    <scope>NUCLEOTIDE SEQUENCE [LARGE SCALE GENOMIC DNA]</scope>
</reference>
<evidence type="ECO:0000313" key="3">
    <source>
        <dbReference type="Proteomes" id="UP001497497"/>
    </source>
</evidence>
<keyword evidence="1" id="KW-1133">Transmembrane helix</keyword>
<feature type="transmembrane region" description="Helical" evidence="1">
    <location>
        <begin position="12"/>
        <end position="33"/>
    </location>
</feature>
<keyword evidence="1" id="KW-0472">Membrane</keyword>
<feature type="transmembrane region" description="Helical" evidence="1">
    <location>
        <begin position="39"/>
        <end position="59"/>
    </location>
</feature>
<dbReference type="Proteomes" id="UP001497497">
    <property type="component" value="Unassembled WGS sequence"/>
</dbReference>
<proteinExistence type="predicted"/>
<name>A0AAV2I443_LYMST</name>
<dbReference type="EMBL" id="CAXITT010000392">
    <property type="protein sequence ID" value="CAL1540664.1"/>
    <property type="molecule type" value="Genomic_DNA"/>
</dbReference>
<feature type="transmembrane region" description="Helical" evidence="1">
    <location>
        <begin position="71"/>
        <end position="102"/>
    </location>
</feature>